<organism evidence="2 3">
    <name type="scientific">Cuscuta europaea</name>
    <name type="common">European dodder</name>
    <dbReference type="NCBI Taxonomy" id="41803"/>
    <lineage>
        <taxon>Eukaryota</taxon>
        <taxon>Viridiplantae</taxon>
        <taxon>Streptophyta</taxon>
        <taxon>Embryophyta</taxon>
        <taxon>Tracheophyta</taxon>
        <taxon>Spermatophyta</taxon>
        <taxon>Magnoliopsida</taxon>
        <taxon>eudicotyledons</taxon>
        <taxon>Gunneridae</taxon>
        <taxon>Pentapetalae</taxon>
        <taxon>asterids</taxon>
        <taxon>lamiids</taxon>
        <taxon>Solanales</taxon>
        <taxon>Convolvulaceae</taxon>
        <taxon>Cuscuteae</taxon>
        <taxon>Cuscuta</taxon>
        <taxon>Cuscuta subgen. Cuscuta</taxon>
    </lineage>
</organism>
<protein>
    <recommendedName>
        <fullName evidence="1">Reverse transcriptase domain-containing protein</fullName>
    </recommendedName>
</protein>
<evidence type="ECO:0000313" key="3">
    <source>
        <dbReference type="Proteomes" id="UP001152484"/>
    </source>
</evidence>
<keyword evidence="3" id="KW-1185">Reference proteome</keyword>
<gene>
    <name evidence="2" type="ORF">CEURO_LOCUS12476</name>
</gene>
<feature type="domain" description="Reverse transcriptase" evidence="1">
    <location>
        <begin position="1"/>
        <end position="182"/>
    </location>
</feature>
<dbReference type="Proteomes" id="UP001152484">
    <property type="component" value="Unassembled WGS sequence"/>
</dbReference>
<dbReference type="EMBL" id="CAMAPE010000031">
    <property type="protein sequence ID" value="CAH9093867.1"/>
    <property type="molecule type" value="Genomic_DNA"/>
</dbReference>
<evidence type="ECO:0000259" key="1">
    <source>
        <dbReference type="PROSITE" id="PS50878"/>
    </source>
</evidence>
<reference evidence="2" key="1">
    <citation type="submission" date="2022-07" db="EMBL/GenBank/DDBJ databases">
        <authorList>
            <person name="Macas J."/>
            <person name="Novak P."/>
            <person name="Neumann P."/>
        </authorList>
    </citation>
    <scope>NUCLEOTIDE SEQUENCE</scope>
</reference>
<dbReference type="PROSITE" id="PS50878">
    <property type="entry name" value="RT_POL"/>
    <property type="match status" value="1"/>
</dbReference>
<accession>A0A9P0ZB93</accession>
<name>A0A9P0ZB93_CUSEU</name>
<dbReference type="SUPFAM" id="SSF56672">
    <property type="entry name" value="DNA/RNA polymerases"/>
    <property type="match status" value="1"/>
</dbReference>
<dbReference type="OrthoDB" id="1751077at2759"/>
<dbReference type="PANTHER" id="PTHR33116:SF66">
    <property type="entry name" value="REVERSE TRANSCRIPTASE ZINC-BINDING DOMAIN-CONTAINING PROTEIN"/>
    <property type="match status" value="1"/>
</dbReference>
<dbReference type="Pfam" id="PF00078">
    <property type="entry name" value="RVT_1"/>
    <property type="match status" value="1"/>
</dbReference>
<evidence type="ECO:0000313" key="2">
    <source>
        <dbReference type="EMBL" id="CAH9093867.1"/>
    </source>
</evidence>
<dbReference type="InterPro" id="IPR043502">
    <property type="entry name" value="DNA/RNA_pol_sf"/>
</dbReference>
<dbReference type="AlphaFoldDB" id="A0A9P0ZB93"/>
<sequence length="253" mass="28975">MMKLDLRKAYDSVQWSFLEQLLRAFRFPSRFVNWIMTCIQTVSYRICINGQVTSPFSARKGLRQGDPASPYLFVLAMEYLSRMLKHLHTHPDYRFHPRCAGLGITHLSFADDLLFFSKGTKKSVAAILNTFEKFSQSSGLEANLDKSEIYFGGLSEVKKRDITEAVQLKEGKLPFRYLGVPLNSKRLSILQYQPLLDKMLGKIRHWTAKLLSYGGRLQLVQIFSMQSKVFGARFSAFPQKSLKKGQICRATVT</sequence>
<proteinExistence type="predicted"/>
<comment type="caution">
    <text evidence="2">The sequence shown here is derived from an EMBL/GenBank/DDBJ whole genome shotgun (WGS) entry which is preliminary data.</text>
</comment>
<dbReference type="InterPro" id="IPR000477">
    <property type="entry name" value="RT_dom"/>
</dbReference>
<dbReference type="CDD" id="cd01650">
    <property type="entry name" value="RT_nLTR_like"/>
    <property type="match status" value="1"/>
</dbReference>
<dbReference type="PANTHER" id="PTHR33116">
    <property type="entry name" value="REVERSE TRANSCRIPTASE ZINC-BINDING DOMAIN-CONTAINING PROTEIN-RELATED-RELATED"/>
    <property type="match status" value="1"/>
</dbReference>